<sequence>MIIKKSLAETVAEKIKHQIISGFYQTDDKLPIEPELMKDFGVGRSTVREAVKILDNSGYLRVQQGLGTFVKDINKTENPLDNKFSKANLEDLDEVRKLMEMKIAEKAALNRTEKDINIIRQNLEKRKKFIKEKNLENCIIADIDFHISIAIASKNEILIELYSIASKHLKKWFSHYYSDTSSFEETHELHENLLKAIIAKNPEKAWSIAEAIIKWH</sequence>
<dbReference type="CDD" id="cd07377">
    <property type="entry name" value="WHTH_GntR"/>
    <property type="match status" value="1"/>
</dbReference>
<dbReference type="Pfam" id="PF07729">
    <property type="entry name" value="FCD"/>
    <property type="match status" value="1"/>
</dbReference>
<dbReference type="Pfam" id="PF00392">
    <property type="entry name" value="GntR"/>
    <property type="match status" value="1"/>
</dbReference>
<dbReference type="InterPro" id="IPR036388">
    <property type="entry name" value="WH-like_DNA-bd_sf"/>
</dbReference>
<keyword evidence="6" id="KW-1185">Reference proteome</keyword>
<reference evidence="6" key="1">
    <citation type="journal article" date="2019" name="Int. J. Syst. Evol. Microbiol.">
        <title>The Global Catalogue of Microorganisms (GCM) 10K type strain sequencing project: providing services to taxonomists for standard genome sequencing and annotation.</title>
        <authorList>
            <consortium name="The Broad Institute Genomics Platform"/>
            <consortium name="The Broad Institute Genome Sequencing Center for Infectious Disease"/>
            <person name="Wu L."/>
            <person name="Ma J."/>
        </authorList>
    </citation>
    <scope>NUCLEOTIDE SEQUENCE [LARGE SCALE GENOMIC DNA]</scope>
    <source>
        <strain evidence="6">CCUG 53762</strain>
    </source>
</reference>
<dbReference type="Proteomes" id="UP001597118">
    <property type="component" value="Unassembled WGS sequence"/>
</dbReference>
<dbReference type="InterPro" id="IPR000524">
    <property type="entry name" value="Tscrpt_reg_HTH_GntR"/>
</dbReference>
<evidence type="ECO:0000313" key="5">
    <source>
        <dbReference type="EMBL" id="MFD1632087.1"/>
    </source>
</evidence>
<dbReference type="SUPFAM" id="SSF46785">
    <property type="entry name" value="Winged helix' DNA-binding domain"/>
    <property type="match status" value="1"/>
</dbReference>
<evidence type="ECO:0000313" key="6">
    <source>
        <dbReference type="Proteomes" id="UP001597118"/>
    </source>
</evidence>
<dbReference type="InterPro" id="IPR008920">
    <property type="entry name" value="TF_FadR/GntR_C"/>
</dbReference>
<dbReference type="SUPFAM" id="SSF48008">
    <property type="entry name" value="GntR ligand-binding domain-like"/>
    <property type="match status" value="1"/>
</dbReference>
<dbReference type="PANTHER" id="PTHR43537">
    <property type="entry name" value="TRANSCRIPTIONAL REGULATOR, GNTR FAMILY"/>
    <property type="match status" value="1"/>
</dbReference>
<evidence type="ECO:0000259" key="4">
    <source>
        <dbReference type="PROSITE" id="PS50949"/>
    </source>
</evidence>
<keyword evidence="1" id="KW-0805">Transcription regulation</keyword>
<keyword evidence="3" id="KW-0804">Transcription</keyword>
<evidence type="ECO:0000256" key="3">
    <source>
        <dbReference type="ARBA" id="ARBA00023163"/>
    </source>
</evidence>
<dbReference type="InterPro" id="IPR011711">
    <property type="entry name" value="GntR_C"/>
</dbReference>
<organism evidence="5 6">
    <name type="scientific">Pseudopedobacter beijingensis</name>
    <dbReference type="NCBI Taxonomy" id="1207056"/>
    <lineage>
        <taxon>Bacteria</taxon>
        <taxon>Pseudomonadati</taxon>
        <taxon>Bacteroidota</taxon>
        <taxon>Sphingobacteriia</taxon>
        <taxon>Sphingobacteriales</taxon>
        <taxon>Sphingobacteriaceae</taxon>
        <taxon>Pseudopedobacter</taxon>
    </lineage>
</organism>
<dbReference type="RefSeq" id="WP_379664408.1">
    <property type="nucleotide sequence ID" value="NZ_JBHUDG010000051.1"/>
</dbReference>
<dbReference type="SMART" id="SM00895">
    <property type="entry name" value="FCD"/>
    <property type="match status" value="1"/>
</dbReference>
<feature type="domain" description="HTH gntR-type" evidence="4">
    <location>
        <begin position="5"/>
        <end position="73"/>
    </location>
</feature>
<name>A0ABW4IJC0_9SPHI</name>
<dbReference type="PANTHER" id="PTHR43537:SF47">
    <property type="entry name" value="REGULATORY PROTEIN GNTR HTH"/>
    <property type="match status" value="1"/>
</dbReference>
<dbReference type="PRINTS" id="PR00035">
    <property type="entry name" value="HTHGNTR"/>
</dbReference>
<keyword evidence="2" id="KW-0238">DNA-binding</keyword>
<dbReference type="Gene3D" id="1.20.120.530">
    <property type="entry name" value="GntR ligand-binding domain-like"/>
    <property type="match status" value="1"/>
</dbReference>
<dbReference type="Gene3D" id="1.10.10.10">
    <property type="entry name" value="Winged helix-like DNA-binding domain superfamily/Winged helix DNA-binding domain"/>
    <property type="match status" value="1"/>
</dbReference>
<dbReference type="SMART" id="SM00345">
    <property type="entry name" value="HTH_GNTR"/>
    <property type="match status" value="1"/>
</dbReference>
<dbReference type="PROSITE" id="PS50949">
    <property type="entry name" value="HTH_GNTR"/>
    <property type="match status" value="1"/>
</dbReference>
<comment type="caution">
    <text evidence="5">The sequence shown here is derived from an EMBL/GenBank/DDBJ whole genome shotgun (WGS) entry which is preliminary data.</text>
</comment>
<dbReference type="EMBL" id="JBHUDG010000051">
    <property type="protein sequence ID" value="MFD1632087.1"/>
    <property type="molecule type" value="Genomic_DNA"/>
</dbReference>
<evidence type="ECO:0000256" key="1">
    <source>
        <dbReference type="ARBA" id="ARBA00023015"/>
    </source>
</evidence>
<evidence type="ECO:0000256" key="2">
    <source>
        <dbReference type="ARBA" id="ARBA00023125"/>
    </source>
</evidence>
<protein>
    <submittedName>
        <fullName evidence="5">FadR/GntR family transcriptional regulator</fullName>
    </submittedName>
</protein>
<proteinExistence type="predicted"/>
<accession>A0ABW4IJC0</accession>
<dbReference type="InterPro" id="IPR036390">
    <property type="entry name" value="WH_DNA-bd_sf"/>
</dbReference>
<gene>
    <name evidence="5" type="ORF">ACFSAH_19605</name>
</gene>